<gene>
    <name evidence="1" type="ORF">SUNI508_09970</name>
</gene>
<organism evidence="1 2">
    <name type="scientific">Seiridium unicorne</name>
    <dbReference type="NCBI Taxonomy" id="138068"/>
    <lineage>
        <taxon>Eukaryota</taxon>
        <taxon>Fungi</taxon>
        <taxon>Dikarya</taxon>
        <taxon>Ascomycota</taxon>
        <taxon>Pezizomycotina</taxon>
        <taxon>Sordariomycetes</taxon>
        <taxon>Xylariomycetidae</taxon>
        <taxon>Amphisphaeriales</taxon>
        <taxon>Sporocadaceae</taxon>
        <taxon>Seiridium</taxon>
    </lineage>
</organism>
<protein>
    <recommendedName>
        <fullName evidence="3">Antifreeze protein</fullName>
    </recommendedName>
</protein>
<evidence type="ECO:0008006" key="3">
    <source>
        <dbReference type="Google" id="ProtNLM"/>
    </source>
</evidence>
<evidence type="ECO:0000313" key="1">
    <source>
        <dbReference type="EMBL" id="KAK9416010.1"/>
    </source>
</evidence>
<proteinExistence type="predicted"/>
<name>A0ABR2UNM0_9PEZI</name>
<dbReference type="EMBL" id="JARVKF010000410">
    <property type="protein sequence ID" value="KAK9416010.1"/>
    <property type="molecule type" value="Genomic_DNA"/>
</dbReference>
<keyword evidence="2" id="KW-1185">Reference proteome</keyword>
<sequence>MWHRETLDRRCRTPALRRISLLRSEQRSCPVLLLIQISFGYGDLNLYRAHLYCLDYGSYGITDYDCHHRYSDKRTTEAAPSSASSKKHCSSIYPSTIQSSTTAASSSATSSQYPSYSHKSQLSSLLSQASSIIGQVCTCLETPQTSVTSSTPLATSIVTATSTSSATASETVTTTPVVTSIIQTTDVVVVTDLTSTTSTSTSTTTITSTSTVTATTFYTYPTCQPRSEYSSPGAGGCSSNCYCDASVSGYSVCDTAYQCGQNCDSDSDCPGGQFCLSGGYFTSCTNGRTCASSTSCSSTYSAAKLMFERAMGMPEVGAEPMGKRDSETESVAPVRVGLFAPFP</sequence>
<comment type="caution">
    <text evidence="1">The sequence shown here is derived from an EMBL/GenBank/DDBJ whole genome shotgun (WGS) entry which is preliminary data.</text>
</comment>
<accession>A0ABR2UNM0</accession>
<dbReference type="Proteomes" id="UP001408356">
    <property type="component" value="Unassembled WGS sequence"/>
</dbReference>
<reference evidence="1 2" key="1">
    <citation type="journal article" date="2024" name="J. Plant Pathol.">
        <title>Sequence and assembly of the genome of Seiridium unicorne, isolate CBS 538.82, causal agent of cypress canker disease.</title>
        <authorList>
            <person name="Scali E."/>
            <person name="Rocca G.D."/>
            <person name="Danti R."/>
            <person name="Garbelotto M."/>
            <person name="Barberini S."/>
            <person name="Baroncelli R."/>
            <person name="Emiliani G."/>
        </authorList>
    </citation>
    <scope>NUCLEOTIDE SEQUENCE [LARGE SCALE GENOMIC DNA]</scope>
    <source>
        <strain evidence="1 2">BM-138-508</strain>
    </source>
</reference>
<evidence type="ECO:0000313" key="2">
    <source>
        <dbReference type="Proteomes" id="UP001408356"/>
    </source>
</evidence>